<feature type="compositionally biased region" description="Basic residues" evidence="5">
    <location>
        <begin position="19"/>
        <end position="29"/>
    </location>
</feature>
<keyword evidence="3" id="KW-0238">DNA-binding</keyword>
<dbReference type="InterPro" id="IPR014284">
    <property type="entry name" value="RNA_pol_sigma-70_dom"/>
</dbReference>
<evidence type="ECO:0000256" key="2">
    <source>
        <dbReference type="ARBA" id="ARBA00023082"/>
    </source>
</evidence>
<dbReference type="Pfam" id="PF04542">
    <property type="entry name" value="Sigma70_r2"/>
    <property type="match status" value="1"/>
</dbReference>
<dbReference type="GO" id="GO:0003677">
    <property type="term" value="F:DNA binding"/>
    <property type="evidence" value="ECO:0007669"/>
    <property type="project" value="UniProtKB-KW"/>
</dbReference>
<evidence type="ECO:0000256" key="1">
    <source>
        <dbReference type="ARBA" id="ARBA00023015"/>
    </source>
</evidence>
<dbReference type="CDD" id="cd06171">
    <property type="entry name" value="Sigma70_r4"/>
    <property type="match status" value="1"/>
</dbReference>
<dbReference type="EMBL" id="PFBA01000013">
    <property type="protein sequence ID" value="PIT92686.1"/>
    <property type="molecule type" value="Genomic_DNA"/>
</dbReference>
<accession>A0A2M6WIT8</accession>
<feature type="compositionally biased region" description="Basic residues" evidence="5">
    <location>
        <begin position="1"/>
        <end position="12"/>
    </location>
</feature>
<dbReference type="InterPro" id="IPR000943">
    <property type="entry name" value="RNA_pol_sigma70"/>
</dbReference>
<dbReference type="Pfam" id="PF04545">
    <property type="entry name" value="Sigma70_r4"/>
    <property type="match status" value="1"/>
</dbReference>
<dbReference type="Pfam" id="PF04539">
    <property type="entry name" value="Sigma70_r3"/>
    <property type="match status" value="1"/>
</dbReference>
<dbReference type="Gene3D" id="1.10.220.120">
    <property type="entry name" value="Sigma-70 factor, region 1.1"/>
    <property type="match status" value="1"/>
</dbReference>
<evidence type="ECO:0000313" key="7">
    <source>
        <dbReference type="EMBL" id="PIT92686.1"/>
    </source>
</evidence>
<evidence type="ECO:0000256" key="3">
    <source>
        <dbReference type="ARBA" id="ARBA00023125"/>
    </source>
</evidence>
<dbReference type="PANTHER" id="PTHR30603:SF47">
    <property type="entry name" value="RNA POLYMERASE SIGMA FACTOR SIGD, CHLOROPLASTIC"/>
    <property type="match status" value="1"/>
</dbReference>
<evidence type="ECO:0000256" key="4">
    <source>
        <dbReference type="ARBA" id="ARBA00023163"/>
    </source>
</evidence>
<dbReference type="FunFam" id="1.10.601.10:FF:000001">
    <property type="entry name" value="RNA polymerase sigma factor SigA"/>
    <property type="match status" value="1"/>
</dbReference>
<dbReference type="GO" id="GO:0006352">
    <property type="term" value="P:DNA-templated transcription initiation"/>
    <property type="evidence" value="ECO:0007669"/>
    <property type="project" value="InterPro"/>
</dbReference>
<dbReference type="PROSITE" id="PS00716">
    <property type="entry name" value="SIGMA70_2"/>
    <property type="match status" value="1"/>
</dbReference>
<dbReference type="Gene3D" id="1.10.10.10">
    <property type="entry name" value="Winged helix-like DNA-binding domain superfamily/Winged helix DNA-binding domain"/>
    <property type="match status" value="2"/>
</dbReference>
<dbReference type="InterPro" id="IPR007627">
    <property type="entry name" value="RNA_pol_sigma70_r2"/>
</dbReference>
<feature type="region of interest" description="Disordered" evidence="5">
    <location>
        <begin position="1"/>
        <end position="29"/>
    </location>
</feature>
<proteinExistence type="predicted"/>
<sequence>MVLKKPVTRKKGIGSVAAKRSKKKISPKAGKKREINLQALDELVKRGRGRGFVTDSEVLQHFPHVEDDIAFLEEVYDRLEQVNIKVVETGQLIHVESKEEISQKELEEATMIEQNLPDAVQMYLKEIGRTALLTQQDEKDLAKRVEAGDEEARQRFIQANLRLVVSIAKRYVNRTTSLNILDLIQEGNIGLSRAVDKFDYRKGYKFSTYATWWIRQAITRALADQSRTIRIPVHMVETISRYTQTKRRLQQELGREPLPEEIAIEMELPVEKVHHIQKISQEVVSLESPVGDSDEDSTLSEFIPDEKNLTPTQLVSQSLLKEKIKEILEDLTPREQEILEMRFGLKDGINHTLEEVGKVFGVTRERIRQIEAKALSRIRMHEKTHMLEGY</sequence>
<evidence type="ECO:0000259" key="6">
    <source>
        <dbReference type="PROSITE" id="PS00716"/>
    </source>
</evidence>
<organism evidence="7 8">
    <name type="scientific">Candidatus Harrisonbacteria bacterium CG10_big_fil_rev_8_21_14_0_10_42_17</name>
    <dbReference type="NCBI Taxonomy" id="1974584"/>
    <lineage>
        <taxon>Bacteria</taxon>
        <taxon>Candidatus Harrisoniibacteriota</taxon>
    </lineage>
</organism>
<dbReference type="PANTHER" id="PTHR30603">
    <property type="entry name" value="RNA POLYMERASE SIGMA FACTOR RPO"/>
    <property type="match status" value="1"/>
</dbReference>
<dbReference type="InterPro" id="IPR007127">
    <property type="entry name" value="RNA_pol_sigma_70_r1_1"/>
</dbReference>
<keyword evidence="4" id="KW-0804">Transcription</keyword>
<protein>
    <submittedName>
        <fullName evidence="7">RNA polymerase sigma factor RpoD</fullName>
    </submittedName>
</protein>
<keyword evidence="1" id="KW-0805">Transcription regulation</keyword>
<dbReference type="Proteomes" id="UP000228635">
    <property type="component" value="Unassembled WGS sequence"/>
</dbReference>
<dbReference type="AlphaFoldDB" id="A0A2M6WIT8"/>
<dbReference type="InterPro" id="IPR009042">
    <property type="entry name" value="RNA_pol_sigma70_r1_2"/>
</dbReference>
<evidence type="ECO:0000256" key="5">
    <source>
        <dbReference type="SAM" id="MobiDB-lite"/>
    </source>
</evidence>
<dbReference type="Pfam" id="PF03979">
    <property type="entry name" value="Sigma70_r1_1"/>
    <property type="match status" value="1"/>
</dbReference>
<name>A0A2M6WIT8_9BACT</name>
<dbReference type="Gene3D" id="1.10.601.10">
    <property type="entry name" value="RNA Polymerase Primary Sigma Factor"/>
    <property type="match status" value="2"/>
</dbReference>
<dbReference type="InterPro" id="IPR050239">
    <property type="entry name" value="Sigma-70_RNA_pol_init_factors"/>
</dbReference>
<dbReference type="PRINTS" id="PR00046">
    <property type="entry name" value="SIGMA70FCT"/>
</dbReference>
<dbReference type="SUPFAM" id="SSF88659">
    <property type="entry name" value="Sigma3 and sigma4 domains of RNA polymerase sigma factors"/>
    <property type="match status" value="2"/>
</dbReference>
<evidence type="ECO:0000313" key="8">
    <source>
        <dbReference type="Proteomes" id="UP000228635"/>
    </source>
</evidence>
<reference evidence="8" key="1">
    <citation type="submission" date="2017-09" db="EMBL/GenBank/DDBJ databases">
        <title>Depth-based differentiation of microbial function through sediment-hosted aquifers and enrichment of novel symbionts in the deep terrestrial subsurface.</title>
        <authorList>
            <person name="Probst A.J."/>
            <person name="Ladd B."/>
            <person name="Jarett J.K."/>
            <person name="Geller-Mcgrath D.E."/>
            <person name="Sieber C.M.K."/>
            <person name="Emerson J.B."/>
            <person name="Anantharaman K."/>
            <person name="Thomas B.C."/>
            <person name="Malmstrom R."/>
            <person name="Stieglmeier M."/>
            <person name="Klingl A."/>
            <person name="Woyke T."/>
            <person name="Ryan C.M."/>
            <person name="Banfield J.F."/>
        </authorList>
    </citation>
    <scope>NUCLEOTIDE SEQUENCE [LARGE SCALE GENOMIC DNA]</scope>
</reference>
<comment type="caution">
    <text evidence="7">The sequence shown here is derived from an EMBL/GenBank/DDBJ whole genome shotgun (WGS) entry which is preliminary data.</text>
</comment>
<gene>
    <name evidence="7" type="ORF">COU08_01540</name>
</gene>
<dbReference type="InterPro" id="IPR013324">
    <property type="entry name" value="RNA_pol_sigma_r3/r4-like"/>
</dbReference>
<dbReference type="InterPro" id="IPR042189">
    <property type="entry name" value="RNA_pol_sigma_70_r1_1_sf"/>
</dbReference>
<dbReference type="InterPro" id="IPR007630">
    <property type="entry name" value="RNA_pol_sigma70_r4"/>
</dbReference>
<dbReference type="InterPro" id="IPR007624">
    <property type="entry name" value="RNA_pol_sigma70_r3"/>
</dbReference>
<feature type="domain" description="RNA polymerase sigma-70" evidence="6">
    <location>
        <begin position="352"/>
        <end position="378"/>
    </location>
</feature>
<dbReference type="NCBIfam" id="TIGR02937">
    <property type="entry name" value="sigma70-ECF"/>
    <property type="match status" value="1"/>
</dbReference>
<keyword evidence="2" id="KW-0731">Sigma factor</keyword>
<dbReference type="SUPFAM" id="SSF88946">
    <property type="entry name" value="Sigma2 domain of RNA polymerase sigma factors"/>
    <property type="match status" value="1"/>
</dbReference>
<dbReference type="InterPro" id="IPR013325">
    <property type="entry name" value="RNA_pol_sigma_r2"/>
</dbReference>
<dbReference type="Pfam" id="PF00140">
    <property type="entry name" value="Sigma70_r1_2"/>
    <property type="match status" value="1"/>
</dbReference>
<dbReference type="InterPro" id="IPR036388">
    <property type="entry name" value="WH-like_DNA-bd_sf"/>
</dbReference>
<dbReference type="GO" id="GO:0016987">
    <property type="term" value="F:sigma factor activity"/>
    <property type="evidence" value="ECO:0007669"/>
    <property type="project" value="UniProtKB-KW"/>
</dbReference>